<accession>A0A5C1AEW3</accession>
<feature type="compositionally biased region" description="Basic and acidic residues" evidence="1">
    <location>
        <begin position="103"/>
        <end position="121"/>
    </location>
</feature>
<protein>
    <submittedName>
        <fullName evidence="3">Sigma-70 family RNA polymerase sigma factor</fullName>
    </submittedName>
</protein>
<name>A0A5C1AEW3_9BACT</name>
<evidence type="ECO:0000313" key="3">
    <source>
        <dbReference type="EMBL" id="QEL16753.1"/>
    </source>
</evidence>
<feature type="region of interest" description="Disordered" evidence="1">
    <location>
        <begin position="103"/>
        <end position="128"/>
    </location>
</feature>
<dbReference type="NCBIfam" id="TIGR02937">
    <property type="entry name" value="sigma70-ECF"/>
    <property type="match status" value="1"/>
</dbReference>
<reference evidence="4" key="1">
    <citation type="submission" date="2019-08" db="EMBL/GenBank/DDBJ databases">
        <title>Limnoglobus roseus gen. nov., sp. nov., a novel freshwater planctomycete with a giant genome from the family Gemmataceae.</title>
        <authorList>
            <person name="Kulichevskaya I.S."/>
            <person name="Naumoff D.G."/>
            <person name="Miroshnikov K."/>
            <person name="Ivanova A."/>
            <person name="Philippov D.A."/>
            <person name="Hakobyan A."/>
            <person name="Rijpstra I.C."/>
            <person name="Sinninghe Damste J.S."/>
            <person name="Liesack W."/>
            <person name="Dedysh S.N."/>
        </authorList>
    </citation>
    <scope>NUCLEOTIDE SEQUENCE [LARGE SCALE GENOMIC DNA]</scope>
    <source>
        <strain evidence="4">PX52</strain>
    </source>
</reference>
<evidence type="ECO:0000259" key="2">
    <source>
        <dbReference type="Pfam" id="PF07638"/>
    </source>
</evidence>
<dbReference type="KEGG" id="lrs:PX52LOC_03722"/>
<dbReference type="EMBL" id="CP042425">
    <property type="protein sequence ID" value="QEL16753.1"/>
    <property type="molecule type" value="Genomic_DNA"/>
</dbReference>
<dbReference type="Proteomes" id="UP000324974">
    <property type="component" value="Chromosome"/>
</dbReference>
<dbReference type="SUPFAM" id="SSF88946">
    <property type="entry name" value="Sigma2 domain of RNA polymerase sigma factors"/>
    <property type="match status" value="1"/>
</dbReference>
<dbReference type="OrthoDB" id="274519at2"/>
<proteinExistence type="predicted"/>
<dbReference type="AlphaFoldDB" id="A0A5C1AEW3"/>
<dbReference type="GO" id="GO:0006352">
    <property type="term" value="P:DNA-templated transcription initiation"/>
    <property type="evidence" value="ECO:0007669"/>
    <property type="project" value="InterPro"/>
</dbReference>
<dbReference type="GO" id="GO:0003700">
    <property type="term" value="F:DNA-binding transcription factor activity"/>
    <property type="evidence" value="ECO:0007669"/>
    <property type="project" value="InterPro"/>
</dbReference>
<dbReference type="InterPro" id="IPR053812">
    <property type="entry name" value="HTH_Sigma70_ECF-like"/>
</dbReference>
<dbReference type="InterPro" id="IPR014284">
    <property type="entry name" value="RNA_pol_sigma-70_dom"/>
</dbReference>
<feature type="domain" description="RNA polymerase sigma-70 ECF-like HTH" evidence="2">
    <location>
        <begin position="6"/>
        <end position="179"/>
    </location>
</feature>
<dbReference type="Pfam" id="PF07638">
    <property type="entry name" value="Sigma70_ECF"/>
    <property type="match status" value="1"/>
</dbReference>
<keyword evidence="4" id="KW-1185">Reference proteome</keyword>
<dbReference type="Gene3D" id="1.10.1740.10">
    <property type="match status" value="1"/>
</dbReference>
<dbReference type="InterPro" id="IPR013325">
    <property type="entry name" value="RNA_pol_sigma_r2"/>
</dbReference>
<gene>
    <name evidence="3" type="ORF">PX52LOC_03722</name>
</gene>
<evidence type="ECO:0000313" key="4">
    <source>
        <dbReference type="Proteomes" id="UP000324974"/>
    </source>
</evidence>
<evidence type="ECO:0000256" key="1">
    <source>
        <dbReference type="SAM" id="MobiDB-lite"/>
    </source>
</evidence>
<sequence>MPDASQFGDLMRRVRNRDEAAARDLVARYEATIRRVIRIRLRDANLRRLLDSTDICQSVLTSFFVRTAMGQYDLETPEQLVGLLSTIARNKLANQANRLRAGRRDVRRDAADGEQAERVPDDATDPGEQAASRELLEKVRGGLDEQERYLADQRALGRTWQDLADEVGGTDVALRKKLARALDRVVTNLGIGDGDA</sequence>
<dbReference type="RefSeq" id="WP_149111439.1">
    <property type="nucleotide sequence ID" value="NZ_CP042425.1"/>
</dbReference>
<organism evidence="3 4">
    <name type="scientific">Limnoglobus roseus</name>
    <dbReference type="NCBI Taxonomy" id="2598579"/>
    <lineage>
        <taxon>Bacteria</taxon>
        <taxon>Pseudomonadati</taxon>
        <taxon>Planctomycetota</taxon>
        <taxon>Planctomycetia</taxon>
        <taxon>Gemmatales</taxon>
        <taxon>Gemmataceae</taxon>
        <taxon>Limnoglobus</taxon>
    </lineage>
</organism>